<reference evidence="2" key="1">
    <citation type="submission" date="2021-01" db="EMBL/GenBank/DDBJ databases">
        <title>Whole genome shotgun sequence of Actinoplanes capillaceus NBRC 16408.</title>
        <authorList>
            <person name="Komaki H."/>
            <person name="Tamura T."/>
        </authorList>
    </citation>
    <scope>NUCLEOTIDE SEQUENCE [LARGE SCALE GENOMIC DNA]</scope>
    <source>
        <strain evidence="2">NBRC 16408</strain>
    </source>
</reference>
<comment type="caution">
    <text evidence="2">The sequence shown here is derived from an EMBL/GenBank/DDBJ whole genome shotgun (WGS) entry which is preliminary data.</text>
</comment>
<protein>
    <recommendedName>
        <fullName evidence="3">Glycine zipper family protein</fullName>
    </recommendedName>
</protein>
<keyword evidence="1" id="KW-0472">Membrane</keyword>
<organism evidence="2">
    <name type="scientific">Actinoplanes campanulatus</name>
    <dbReference type="NCBI Taxonomy" id="113559"/>
    <lineage>
        <taxon>Bacteria</taxon>
        <taxon>Bacillati</taxon>
        <taxon>Actinomycetota</taxon>
        <taxon>Actinomycetes</taxon>
        <taxon>Micromonosporales</taxon>
        <taxon>Micromonosporaceae</taxon>
        <taxon>Actinoplanes</taxon>
    </lineage>
</organism>
<keyword evidence="1" id="KW-1133">Transmembrane helix</keyword>
<accession>A0ABQ3WYG2</accession>
<keyword evidence="1" id="KW-0812">Transmembrane</keyword>
<feature type="transmembrane region" description="Helical" evidence="1">
    <location>
        <begin position="40"/>
        <end position="63"/>
    </location>
</feature>
<proteinExistence type="predicted"/>
<sequence length="95" mass="9644">MEGDGGAFATVGRRIVRLSARRPGRDPMTSNDKPRGSARLGIWSNIGVWVAFGAAFGVVAGILLNNVGLGVALGAALGVTAGVVVIARANNRSKS</sequence>
<dbReference type="EMBL" id="BOMF01000176">
    <property type="protein sequence ID" value="GID51331.1"/>
    <property type="molecule type" value="Genomic_DNA"/>
</dbReference>
<evidence type="ECO:0008006" key="3">
    <source>
        <dbReference type="Google" id="ProtNLM"/>
    </source>
</evidence>
<name>A0ABQ3WYG2_9ACTN</name>
<evidence type="ECO:0000313" key="2">
    <source>
        <dbReference type="EMBL" id="GID51331.1"/>
    </source>
</evidence>
<gene>
    <name evidence="2" type="ORF">Aca07nite_86060</name>
</gene>
<evidence type="ECO:0000256" key="1">
    <source>
        <dbReference type="SAM" id="Phobius"/>
    </source>
</evidence>
<feature type="transmembrane region" description="Helical" evidence="1">
    <location>
        <begin position="69"/>
        <end position="89"/>
    </location>
</feature>